<dbReference type="FunFam" id="3.40.50.720:FF:000084">
    <property type="entry name" value="Short-chain dehydrogenase reductase"/>
    <property type="match status" value="1"/>
</dbReference>
<keyword evidence="14" id="KW-1185">Reference proteome</keyword>
<dbReference type="GO" id="GO:0008206">
    <property type="term" value="P:bile acid metabolic process"/>
    <property type="evidence" value="ECO:0007669"/>
    <property type="project" value="UniProtKB-ARBA"/>
</dbReference>
<evidence type="ECO:0000256" key="3">
    <source>
        <dbReference type="ARBA" id="ARBA00012848"/>
    </source>
</evidence>
<keyword evidence="5" id="KW-0560">Oxidoreductase</keyword>
<comment type="function">
    <text evidence="1">Catalyzes the irreversible reduction of 2,3-butanediol to (S)-acetoin in the presence of NADH.</text>
</comment>
<dbReference type="PRINTS" id="PR00081">
    <property type="entry name" value="GDHRDH"/>
</dbReference>
<dbReference type="GO" id="GO:0006633">
    <property type="term" value="P:fatty acid biosynthetic process"/>
    <property type="evidence" value="ECO:0007669"/>
    <property type="project" value="TreeGrafter"/>
</dbReference>
<name>A0A6V7R2X8_9STAP</name>
<evidence type="ECO:0000256" key="7">
    <source>
        <dbReference type="ARBA" id="ARBA00029989"/>
    </source>
</evidence>
<dbReference type="PROSITE" id="PS00061">
    <property type="entry name" value="ADH_SHORT"/>
    <property type="match status" value="1"/>
</dbReference>
<dbReference type="InterPro" id="IPR036291">
    <property type="entry name" value="NAD(P)-bd_dom_sf"/>
</dbReference>
<dbReference type="Gene3D" id="3.40.50.720">
    <property type="entry name" value="NAD(P)-binding Rossmann-like Domain"/>
    <property type="match status" value="1"/>
</dbReference>
<dbReference type="Proteomes" id="UP000589351">
    <property type="component" value="Unassembled WGS sequence"/>
</dbReference>
<feature type="binding site" evidence="11">
    <location>
        <position position="36"/>
    </location>
    <ligand>
        <name>NAD(+)</name>
        <dbReference type="ChEBI" id="CHEBI:57540"/>
    </ligand>
</feature>
<dbReference type="PANTHER" id="PTHR42760">
    <property type="entry name" value="SHORT-CHAIN DEHYDROGENASES/REDUCTASES FAMILY MEMBER"/>
    <property type="match status" value="1"/>
</dbReference>
<dbReference type="GO" id="GO:0048038">
    <property type="term" value="F:quinone binding"/>
    <property type="evidence" value="ECO:0007669"/>
    <property type="project" value="TreeGrafter"/>
</dbReference>
<comment type="caution">
    <text evidence="13">The sequence shown here is derived from an EMBL/GenBank/DDBJ whole genome shotgun (WGS) entry which is preliminary data.</text>
</comment>
<evidence type="ECO:0000256" key="4">
    <source>
        <dbReference type="ARBA" id="ARBA00016110"/>
    </source>
</evidence>
<feature type="binding site" evidence="11">
    <location>
        <position position="160"/>
    </location>
    <ligand>
        <name>NAD(+)</name>
        <dbReference type="ChEBI" id="CHEBI:57540"/>
    </ligand>
</feature>
<organism evidence="13 14">
    <name type="scientific">Jeotgalicoccus meleagridis</name>
    <dbReference type="NCBI Taxonomy" id="2759181"/>
    <lineage>
        <taxon>Bacteria</taxon>
        <taxon>Bacillati</taxon>
        <taxon>Bacillota</taxon>
        <taxon>Bacilli</taxon>
        <taxon>Bacillales</taxon>
        <taxon>Staphylococcaceae</taxon>
        <taxon>Jeotgalicoccus</taxon>
    </lineage>
</organism>
<evidence type="ECO:0000256" key="2">
    <source>
        <dbReference type="ARBA" id="ARBA00006484"/>
    </source>
</evidence>
<dbReference type="GO" id="GO:0045150">
    <property type="term" value="P:acetoin catabolic process"/>
    <property type="evidence" value="ECO:0007669"/>
    <property type="project" value="InterPro"/>
</dbReference>
<reference evidence="13 14" key="1">
    <citation type="submission" date="2020-07" db="EMBL/GenBank/DDBJ databases">
        <authorList>
            <person name="Criscuolo A."/>
        </authorList>
    </citation>
    <scope>NUCLEOTIDE SEQUENCE [LARGE SCALE GENOMIC DNA]</scope>
    <source>
        <strain evidence="13">CIP111649</strain>
    </source>
</reference>
<sequence length="260" mass="27665">MANNERVAVVTGSAQGLGKGIAEKLGENGFKVVLSDINEEVLNETLEELKGKGYDVIAKVADVSKKADHEALIEAAVDAFGHIDAYINNAGVEGAVEQFENITEEDMDFVLDVNVKGVFYGIQAAATQLKKQGHGGTIINASSIAGHEGFDFLSTYSASKFAVRGLTQVASKEFAKDNITVNAYCPGIAATGMWDRLDEKFMEVIGTKKGEALEQYASSISLGRTQEPKDVANLVAFLASEDAGYITGQAILTDGGIVYR</sequence>
<dbReference type="PRINTS" id="PR00080">
    <property type="entry name" value="SDRFAMILY"/>
</dbReference>
<evidence type="ECO:0000256" key="5">
    <source>
        <dbReference type="ARBA" id="ARBA00023002"/>
    </source>
</evidence>
<dbReference type="RefSeq" id="WP_185124812.1">
    <property type="nucleotide sequence ID" value="NZ_CAJEWD010000003.1"/>
</dbReference>
<evidence type="ECO:0000256" key="10">
    <source>
        <dbReference type="PIRSR" id="PIRSR614007-1"/>
    </source>
</evidence>
<evidence type="ECO:0000256" key="8">
    <source>
        <dbReference type="ARBA" id="ARBA00031758"/>
    </source>
</evidence>
<comment type="similarity">
    <text evidence="2 12">Belongs to the short-chain dehydrogenases/reductases (SDR) family.</text>
</comment>
<evidence type="ECO:0000256" key="1">
    <source>
        <dbReference type="ARBA" id="ARBA00003200"/>
    </source>
</evidence>
<evidence type="ECO:0000256" key="12">
    <source>
        <dbReference type="RuleBase" id="RU000363"/>
    </source>
</evidence>
<dbReference type="GO" id="GO:0052588">
    <property type="term" value="F:diacetyl reductase ((S)-acetoin forming) (NAD+) activity"/>
    <property type="evidence" value="ECO:0007669"/>
    <property type="project" value="UniProtKB-EC"/>
</dbReference>
<proteinExistence type="inferred from homology"/>
<dbReference type="InterPro" id="IPR014007">
    <property type="entry name" value="23BDH"/>
</dbReference>
<dbReference type="EC" id="1.1.1.304" evidence="3"/>
<feature type="binding site" evidence="11">
    <location>
        <begin position="186"/>
        <end position="191"/>
    </location>
    <ligand>
        <name>NAD(+)</name>
        <dbReference type="ChEBI" id="CHEBI:57540"/>
    </ligand>
</feature>
<dbReference type="Pfam" id="PF00106">
    <property type="entry name" value="adh_short"/>
    <property type="match status" value="1"/>
</dbReference>
<feature type="binding site" evidence="11">
    <location>
        <position position="89"/>
    </location>
    <ligand>
        <name>NAD(+)</name>
        <dbReference type="ChEBI" id="CHEBI:57540"/>
    </ligand>
</feature>
<evidence type="ECO:0000256" key="11">
    <source>
        <dbReference type="PIRSR" id="PIRSR614007-2"/>
    </source>
</evidence>
<evidence type="ECO:0000256" key="6">
    <source>
        <dbReference type="ARBA" id="ARBA00023027"/>
    </source>
</evidence>
<evidence type="ECO:0000313" key="14">
    <source>
        <dbReference type="Proteomes" id="UP000589351"/>
    </source>
</evidence>
<feature type="active site" description="Proton acceptor" evidence="10">
    <location>
        <position position="156"/>
    </location>
</feature>
<evidence type="ECO:0000313" key="13">
    <source>
        <dbReference type="EMBL" id="CAD2071448.1"/>
    </source>
</evidence>
<dbReference type="NCBIfam" id="NF005559">
    <property type="entry name" value="PRK07231.1"/>
    <property type="match status" value="1"/>
</dbReference>
<feature type="binding site" evidence="11">
    <location>
        <position position="156"/>
    </location>
    <ligand>
        <name>NAD(+)</name>
        <dbReference type="ChEBI" id="CHEBI:57540"/>
    </ligand>
</feature>
<dbReference type="EMBL" id="CAJEWD010000003">
    <property type="protein sequence ID" value="CAD2071448.1"/>
    <property type="molecule type" value="Genomic_DNA"/>
</dbReference>
<feature type="binding site" evidence="11">
    <location>
        <begin position="62"/>
        <end position="63"/>
    </location>
    <ligand>
        <name>NAD(+)</name>
        <dbReference type="ChEBI" id="CHEBI:57540"/>
    </ligand>
</feature>
<dbReference type="InterPro" id="IPR002347">
    <property type="entry name" value="SDR_fam"/>
</dbReference>
<accession>A0A6V7R2X8</accession>
<dbReference type="InterPro" id="IPR020904">
    <property type="entry name" value="Sc_DH/Rdtase_CS"/>
</dbReference>
<comment type="catalytic activity">
    <reaction evidence="9">
        <text>(S)-acetoin + NAD(+) = diacetyl + NADH + H(+)</text>
        <dbReference type="Rhea" id="RHEA:27286"/>
        <dbReference type="ChEBI" id="CHEBI:15378"/>
        <dbReference type="ChEBI" id="CHEBI:15687"/>
        <dbReference type="ChEBI" id="CHEBI:16583"/>
        <dbReference type="ChEBI" id="CHEBI:57540"/>
        <dbReference type="ChEBI" id="CHEBI:57945"/>
        <dbReference type="EC" id="1.1.1.304"/>
    </reaction>
</comment>
<dbReference type="AlphaFoldDB" id="A0A6V7R2X8"/>
<protein>
    <recommendedName>
        <fullName evidence="4">Diacetyl reductase [(S)-acetoin forming]</fullName>
        <ecNumber evidence="3">1.1.1.304</ecNumber>
    </recommendedName>
    <alternativeName>
        <fullName evidence="7">Acetoin(diacetyl) reductase</fullName>
    </alternativeName>
    <alternativeName>
        <fullName evidence="8">Meso-2,3-butanediol dehydrogenase</fullName>
    </alternativeName>
</protein>
<dbReference type="PANTHER" id="PTHR42760:SF121">
    <property type="entry name" value="3-OXOACYL-(ACYL-CARRIER-PROTEIN) REDUCTASE"/>
    <property type="match status" value="1"/>
</dbReference>
<gene>
    <name evidence="13" type="primary">lvr_1</name>
    <name evidence="13" type="ORF">JEODO184_00246</name>
</gene>
<dbReference type="NCBIfam" id="TIGR02415">
    <property type="entry name" value="23BDH"/>
    <property type="match status" value="1"/>
</dbReference>
<evidence type="ECO:0000256" key="9">
    <source>
        <dbReference type="ARBA" id="ARBA00047315"/>
    </source>
</evidence>
<keyword evidence="6 11" id="KW-0520">NAD</keyword>
<dbReference type="SUPFAM" id="SSF51735">
    <property type="entry name" value="NAD(P)-binding Rossmann-fold domains"/>
    <property type="match status" value="1"/>
</dbReference>